<proteinExistence type="predicted"/>
<sequence>MVSRLLNERELWFHLYEVLNADAIFDRPRYADHDRNVPVFDMRDAWFETSCILWLLVIFVYR</sequence>
<dbReference type="EMBL" id="CP117449">
    <property type="protein sequence ID" value="WLH15465.1"/>
    <property type="molecule type" value="Genomic_DNA"/>
</dbReference>
<dbReference type="RefSeq" id="WP_305390351.1">
    <property type="nucleotide sequence ID" value="NZ_CP117426.1"/>
</dbReference>
<keyword evidence="2" id="KW-1185">Reference proteome</keyword>
<name>A0ABY9GII2_9PSED</name>
<gene>
    <name evidence="1" type="ORF">PSH57_11090</name>
</gene>
<protein>
    <submittedName>
        <fullName evidence="1">Acyl-CoA dehydrogenase N-terminal domain-containing protein</fullName>
    </submittedName>
</protein>
<dbReference type="Proteomes" id="UP001230339">
    <property type="component" value="Chromosome"/>
</dbReference>
<evidence type="ECO:0000313" key="2">
    <source>
        <dbReference type="Proteomes" id="UP001230339"/>
    </source>
</evidence>
<reference evidence="1 2" key="1">
    <citation type="submission" date="2023-02" db="EMBL/GenBank/DDBJ databases">
        <title>Evolution of Hrp T3SS in non-pathogenic Pseudomonas fluorescens.</title>
        <authorList>
            <person name="Liao K."/>
            <person name="Wei H."/>
            <person name="Gu Y."/>
        </authorList>
    </citation>
    <scope>NUCLEOTIDE SEQUENCE [LARGE SCALE GENOMIC DNA]</scope>
    <source>
        <strain evidence="1 2">FP205</strain>
    </source>
</reference>
<evidence type="ECO:0000313" key="1">
    <source>
        <dbReference type="EMBL" id="WLH15465.1"/>
    </source>
</evidence>
<accession>A0ABY9GII2</accession>
<organism evidence="1 2">
    <name type="scientific">Pseudomonas hefeiensis</name>
    <dbReference type="NCBI Taxonomy" id="2738125"/>
    <lineage>
        <taxon>Bacteria</taxon>
        <taxon>Pseudomonadati</taxon>
        <taxon>Pseudomonadota</taxon>
        <taxon>Gammaproteobacteria</taxon>
        <taxon>Pseudomonadales</taxon>
        <taxon>Pseudomonadaceae</taxon>
        <taxon>Pseudomonas</taxon>
    </lineage>
</organism>